<dbReference type="Proteomes" id="UP000326757">
    <property type="component" value="Unassembled WGS sequence"/>
</dbReference>
<accession>A0A5N6K2J5</accession>
<evidence type="ECO:0000313" key="3">
    <source>
        <dbReference type="Proteomes" id="UP000326757"/>
    </source>
</evidence>
<protein>
    <submittedName>
        <fullName evidence="2">Uncharacterized protein</fullName>
    </submittedName>
</protein>
<dbReference type="AlphaFoldDB" id="A0A5N6K2J5"/>
<keyword evidence="3" id="KW-1185">Reference proteome</keyword>
<dbReference type="EMBL" id="VIGI01000009">
    <property type="protein sequence ID" value="KAB8296386.1"/>
    <property type="molecule type" value="Genomic_DNA"/>
</dbReference>
<dbReference type="OrthoDB" id="3555259at2759"/>
<proteinExistence type="predicted"/>
<name>A0A5N6K2J5_MONLA</name>
<sequence length="87" mass="9871">MSPVSRRVDNSGNVKGFARRKGDPNPMNWAYHVDKKILNHPEIYKIKTNVEKPNDKEDKCKGCVKKQKKKAKQDDKDRNSAGGCVAM</sequence>
<evidence type="ECO:0000313" key="2">
    <source>
        <dbReference type="EMBL" id="KAB8296386.1"/>
    </source>
</evidence>
<feature type="compositionally biased region" description="Basic residues" evidence="1">
    <location>
        <begin position="62"/>
        <end position="71"/>
    </location>
</feature>
<comment type="caution">
    <text evidence="2">The sequence shown here is derived from an EMBL/GenBank/DDBJ whole genome shotgun (WGS) entry which is preliminary data.</text>
</comment>
<gene>
    <name evidence="2" type="ORF">EYC80_009136</name>
</gene>
<feature type="region of interest" description="Disordered" evidence="1">
    <location>
        <begin position="1"/>
        <end position="26"/>
    </location>
</feature>
<reference evidence="2 3" key="1">
    <citation type="submission" date="2019-06" db="EMBL/GenBank/DDBJ databases">
        <title>Genome Sequence of the Brown Rot Fungal Pathogen Monilinia laxa.</title>
        <authorList>
            <person name="De Miccolis Angelini R.M."/>
            <person name="Landi L."/>
            <person name="Abate D."/>
            <person name="Pollastro S."/>
            <person name="Romanazzi G."/>
            <person name="Faretra F."/>
        </authorList>
    </citation>
    <scope>NUCLEOTIDE SEQUENCE [LARGE SCALE GENOMIC DNA]</scope>
    <source>
        <strain evidence="2 3">Mlax316</strain>
    </source>
</reference>
<organism evidence="2 3">
    <name type="scientific">Monilinia laxa</name>
    <name type="common">Brown rot fungus</name>
    <name type="synonym">Sclerotinia laxa</name>
    <dbReference type="NCBI Taxonomy" id="61186"/>
    <lineage>
        <taxon>Eukaryota</taxon>
        <taxon>Fungi</taxon>
        <taxon>Dikarya</taxon>
        <taxon>Ascomycota</taxon>
        <taxon>Pezizomycotina</taxon>
        <taxon>Leotiomycetes</taxon>
        <taxon>Helotiales</taxon>
        <taxon>Sclerotiniaceae</taxon>
        <taxon>Monilinia</taxon>
    </lineage>
</organism>
<feature type="region of interest" description="Disordered" evidence="1">
    <location>
        <begin position="50"/>
        <end position="87"/>
    </location>
</feature>
<feature type="compositionally biased region" description="Basic and acidic residues" evidence="1">
    <location>
        <begin position="50"/>
        <end position="61"/>
    </location>
</feature>
<evidence type="ECO:0000256" key="1">
    <source>
        <dbReference type="SAM" id="MobiDB-lite"/>
    </source>
</evidence>